<keyword evidence="1" id="KW-0812">Transmembrane</keyword>
<proteinExistence type="predicted"/>
<dbReference type="Proteomes" id="UP001151071">
    <property type="component" value="Unassembled WGS sequence"/>
</dbReference>
<keyword evidence="1" id="KW-1133">Transmembrane helix</keyword>
<dbReference type="EMBL" id="JAPYYP010000031">
    <property type="protein sequence ID" value="MDA5110402.1"/>
    <property type="molecule type" value="Genomic_DNA"/>
</dbReference>
<keyword evidence="4" id="KW-1185">Reference proteome</keyword>
<evidence type="ECO:0000256" key="1">
    <source>
        <dbReference type="SAM" id="Phobius"/>
    </source>
</evidence>
<protein>
    <submittedName>
        <fullName evidence="3">Tad domain-containing protein</fullName>
    </submittedName>
</protein>
<dbReference type="RefSeq" id="WP_065067663.1">
    <property type="nucleotide sequence ID" value="NZ_JAPYYP010000031.1"/>
</dbReference>
<sequence length="221" mass="24692">MGQVKKLLGNQRGNMTVFVLTIFFFLSLVMFTLLFNMSNIFVDKEVAANSAQQASMAAVQIIYEEAEEAIREYDRSIAGMLNPDFIMGEVDREKMRLRSAHPDWSESEVRYHAIDNVLLSHVPANGSLYGFLYQGLASAQDEIPEVVGEILQANGATRSGSVVTMFDSDMRIEVETSVRYQSETVGLAFLNTDTEQVKQTAKSRRIAFAEVMGWGGKRITL</sequence>
<organism evidence="3 4">
    <name type="scientific">Brevibacillus thermoruber</name>
    <dbReference type="NCBI Taxonomy" id="33942"/>
    <lineage>
        <taxon>Bacteria</taxon>
        <taxon>Bacillati</taxon>
        <taxon>Bacillota</taxon>
        <taxon>Bacilli</taxon>
        <taxon>Bacillales</taxon>
        <taxon>Paenibacillaceae</taxon>
        <taxon>Brevibacillus</taxon>
    </lineage>
</organism>
<reference evidence="3" key="1">
    <citation type="submission" date="2022-12" db="EMBL/GenBank/DDBJ databases">
        <title>Draft genome sequence of the thermophilic strain Brevibacillus thermoruber HT42, isolated from Los Humeros, Puebla, Mexico, with biotechnological potential.</title>
        <authorList>
            <person name="Lara Sanchez J."/>
            <person name="Solis Palacios R."/>
            <person name="Bustos Baena A.S."/>
            <person name="Ruz Baez A.E."/>
            <person name="Espinosa Luna G."/>
            <person name="Oliart Ros R.M."/>
        </authorList>
    </citation>
    <scope>NUCLEOTIDE SEQUENCE</scope>
    <source>
        <strain evidence="3">HT42</strain>
    </source>
</reference>
<dbReference type="AlphaFoldDB" id="A0A9X3Z4Z0"/>
<accession>A0A9X3Z4Z0</accession>
<evidence type="ECO:0000313" key="4">
    <source>
        <dbReference type="Proteomes" id="UP001151071"/>
    </source>
</evidence>
<feature type="domain" description="Putative Flp pilus-assembly TadG-like N-terminal" evidence="2">
    <location>
        <begin position="13"/>
        <end position="60"/>
    </location>
</feature>
<evidence type="ECO:0000259" key="2">
    <source>
        <dbReference type="Pfam" id="PF13400"/>
    </source>
</evidence>
<gene>
    <name evidence="3" type="ORF">O3V59_18740</name>
</gene>
<name>A0A9X3Z4Z0_9BACL</name>
<keyword evidence="1" id="KW-0472">Membrane</keyword>
<dbReference type="InterPro" id="IPR028087">
    <property type="entry name" value="Tad_N"/>
</dbReference>
<dbReference type="Pfam" id="PF13400">
    <property type="entry name" value="Tad"/>
    <property type="match status" value="1"/>
</dbReference>
<evidence type="ECO:0000313" key="3">
    <source>
        <dbReference type="EMBL" id="MDA5110402.1"/>
    </source>
</evidence>
<feature type="transmembrane region" description="Helical" evidence="1">
    <location>
        <begin position="15"/>
        <end position="35"/>
    </location>
</feature>
<comment type="caution">
    <text evidence="3">The sequence shown here is derived from an EMBL/GenBank/DDBJ whole genome shotgun (WGS) entry which is preliminary data.</text>
</comment>